<organism evidence="2 3">
    <name type="scientific">Microbacterium candidum</name>
    <dbReference type="NCBI Taxonomy" id="3041922"/>
    <lineage>
        <taxon>Bacteria</taxon>
        <taxon>Bacillati</taxon>
        <taxon>Actinomycetota</taxon>
        <taxon>Actinomycetes</taxon>
        <taxon>Micrococcales</taxon>
        <taxon>Microbacteriaceae</taxon>
        <taxon>Microbacterium</taxon>
    </lineage>
</organism>
<gene>
    <name evidence="2" type="ORF">QSV35_00135</name>
</gene>
<reference evidence="2 3" key="1">
    <citation type="submission" date="2023-06" db="EMBL/GenBank/DDBJ databases">
        <title>Microbacterium sp. nov., isolated from a waste landfill.</title>
        <authorList>
            <person name="Wen W."/>
        </authorList>
    </citation>
    <scope>NUCLEOTIDE SEQUENCE [LARGE SCALE GENOMIC DNA]</scope>
    <source>
        <strain evidence="2 3">ASV49</strain>
    </source>
</reference>
<feature type="compositionally biased region" description="Basic residues" evidence="1">
    <location>
        <begin position="252"/>
        <end position="270"/>
    </location>
</feature>
<feature type="compositionally biased region" description="Basic and acidic residues" evidence="1">
    <location>
        <begin position="271"/>
        <end position="315"/>
    </location>
</feature>
<dbReference type="Proteomes" id="UP001235064">
    <property type="component" value="Unassembled WGS sequence"/>
</dbReference>
<dbReference type="RefSeq" id="WP_286285474.1">
    <property type="nucleotide sequence ID" value="NZ_JASXSZ010000001.1"/>
</dbReference>
<evidence type="ECO:0000313" key="2">
    <source>
        <dbReference type="EMBL" id="MDL9977727.1"/>
    </source>
</evidence>
<comment type="caution">
    <text evidence="2">The sequence shown here is derived from an EMBL/GenBank/DDBJ whole genome shotgun (WGS) entry which is preliminary data.</text>
</comment>
<sequence>MHDVAVLLVGGHESADGDDFVRLRDAGLDAVPTPAGRALHNRATTLLAEGKTIVVVPMTFGRDVTMVADAAKTLNWLTPLHPGRIALAASFGAPDHLSAWLRTAANRVSAVDPSAALLVQIPRSNPFDEAEMHRVAYLVGTFGALPEIAVSVGVDRPAIERSADRMRRLGHGSTAVVPGGFAAAPLLPDGDDVVSAGPLMSDSAIMRVVRERVVDALADLARGRDGMSAGLMADHGHGYAHSHAFEEAQGRGHSHGHGHSHSHSHGHGHSHSHDDDHSHSHDDGHAHDHSHGHSDDHTTDDHHGTAGHRVHDPAS</sequence>
<evidence type="ECO:0000313" key="3">
    <source>
        <dbReference type="Proteomes" id="UP001235064"/>
    </source>
</evidence>
<name>A0ABT7MTF3_9MICO</name>
<protein>
    <recommendedName>
        <fullName evidence="4">Cobalamin biosynthesis protein CbiX</fullName>
    </recommendedName>
</protein>
<evidence type="ECO:0000256" key="1">
    <source>
        <dbReference type="SAM" id="MobiDB-lite"/>
    </source>
</evidence>
<dbReference type="EMBL" id="JASXSZ010000001">
    <property type="protein sequence ID" value="MDL9977727.1"/>
    <property type="molecule type" value="Genomic_DNA"/>
</dbReference>
<accession>A0ABT7MTF3</accession>
<keyword evidence="3" id="KW-1185">Reference proteome</keyword>
<proteinExistence type="predicted"/>
<feature type="region of interest" description="Disordered" evidence="1">
    <location>
        <begin position="248"/>
        <end position="315"/>
    </location>
</feature>
<evidence type="ECO:0008006" key="4">
    <source>
        <dbReference type="Google" id="ProtNLM"/>
    </source>
</evidence>